<dbReference type="AlphaFoldDB" id="A0A804P0Y9"/>
<evidence type="ECO:0000256" key="1">
    <source>
        <dbReference type="SAM" id="MobiDB-lite"/>
    </source>
</evidence>
<name>A0A804P0Y9_MAIZE</name>
<dbReference type="Proteomes" id="UP000007305">
    <property type="component" value="Chromosome 4"/>
</dbReference>
<evidence type="ECO:0000313" key="2">
    <source>
        <dbReference type="EnsemblPlants" id="Zm00001eb200800_P001"/>
    </source>
</evidence>
<reference evidence="3" key="1">
    <citation type="journal article" date="2009" name="Science">
        <title>The B73 maize genome: complexity, diversity, and dynamics.</title>
        <authorList>
            <person name="Schnable P.S."/>
            <person name="Ware D."/>
            <person name="Fulton R.S."/>
            <person name="Stein J.C."/>
            <person name="Wei F."/>
            <person name="Pasternak S."/>
            <person name="Liang C."/>
            <person name="Zhang J."/>
            <person name="Fulton L."/>
            <person name="Graves T.A."/>
            <person name="Minx P."/>
            <person name="Reily A.D."/>
            <person name="Courtney L."/>
            <person name="Kruchowski S.S."/>
            <person name="Tomlinson C."/>
            <person name="Strong C."/>
            <person name="Delehaunty K."/>
            <person name="Fronick C."/>
            <person name="Courtney B."/>
            <person name="Rock S.M."/>
            <person name="Belter E."/>
            <person name="Du F."/>
            <person name="Kim K."/>
            <person name="Abbott R.M."/>
            <person name="Cotton M."/>
            <person name="Levy A."/>
            <person name="Marchetto P."/>
            <person name="Ochoa K."/>
            <person name="Jackson S.M."/>
            <person name="Gillam B."/>
            <person name="Chen W."/>
            <person name="Yan L."/>
            <person name="Higginbotham J."/>
            <person name="Cardenas M."/>
            <person name="Waligorski J."/>
            <person name="Applebaum E."/>
            <person name="Phelps L."/>
            <person name="Falcone J."/>
            <person name="Kanchi K."/>
            <person name="Thane T."/>
            <person name="Scimone A."/>
            <person name="Thane N."/>
            <person name="Henke J."/>
            <person name="Wang T."/>
            <person name="Ruppert J."/>
            <person name="Shah N."/>
            <person name="Rotter K."/>
            <person name="Hodges J."/>
            <person name="Ingenthron E."/>
            <person name="Cordes M."/>
            <person name="Kohlberg S."/>
            <person name="Sgro J."/>
            <person name="Delgado B."/>
            <person name="Mead K."/>
            <person name="Chinwalla A."/>
            <person name="Leonard S."/>
            <person name="Crouse K."/>
            <person name="Collura K."/>
            <person name="Kudrna D."/>
            <person name="Currie J."/>
            <person name="He R."/>
            <person name="Angelova A."/>
            <person name="Rajasekar S."/>
            <person name="Mueller T."/>
            <person name="Lomeli R."/>
            <person name="Scara G."/>
            <person name="Ko A."/>
            <person name="Delaney K."/>
            <person name="Wissotski M."/>
            <person name="Lopez G."/>
            <person name="Campos D."/>
            <person name="Braidotti M."/>
            <person name="Ashley E."/>
            <person name="Golser W."/>
            <person name="Kim H."/>
            <person name="Lee S."/>
            <person name="Lin J."/>
            <person name="Dujmic Z."/>
            <person name="Kim W."/>
            <person name="Talag J."/>
            <person name="Zuccolo A."/>
            <person name="Fan C."/>
            <person name="Sebastian A."/>
            <person name="Kramer M."/>
            <person name="Spiegel L."/>
            <person name="Nascimento L."/>
            <person name="Zutavern T."/>
            <person name="Miller B."/>
            <person name="Ambroise C."/>
            <person name="Muller S."/>
            <person name="Spooner W."/>
            <person name="Narechania A."/>
            <person name="Ren L."/>
            <person name="Wei S."/>
            <person name="Kumari S."/>
            <person name="Faga B."/>
            <person name="Levy M.J."/>
            <person name="McMahan L."/>
            <person name="Van Buren P."/>
            <person name="Vaughn M.W."/>
            <person name="Ying K."/>
            <person name="Yeh C.-T."/>
            <person name="Emrich S.J."/>
            <person name="Jia Y."/>
            <person name="Kalyanaraman A."/>
            <person name="Hsia A.-P."/>
            <person name="Barbazuk W.B."/>
            <person name="Baucom R.S."/>
            <person name="Brutnell T.P."/>
            <person name="Carpita N.C."/>
            <person name="Chaparro C."/>
            <person name="Chia J.-M."/>
            <person name="Deragon J.-M."/>
            <person name="Estill J.C."/>
            <person name="Fu Y."/>
            <person name="Jeddeloh J.A."/>
            <person name="Han Y."/>
            <person name="Lee H."/>
            <person name="Li P."/>
            <person name="Lisch D.R."/>
            <person name="Liu S."/>
            <person name="Liu Z."/>
            <person name="Nagel D.H."/>
            <person name="McCann M.C."/>
            <person name="SanMiguel P."/>
            <person name="Myers A.M."/>
            <person name="Nettleton D."/>
            <person name="Nguyen J."/>
            <person name="Penning B.W."/>
            <person name="Ponnala L."/>
            <person name="Schneider K.L."/>
            <person name="Schwartz D.C."/>
            <person name="Sharma A."/>
            <person name="Soderlund C."/>
            <person name="Springer N.M."/>
            <person name="Sun Q."/>
            <person name="Wang H."/>
            <person name="Waterman M."/>
            <person name="Westerman R."/>
            <person name="Wolfgruber T.K."/>
            <person name="Yang L."/>
            <person name="Yu Y."/>
            <person name="Zhang L."/>
            <person name="Zhou S."/>
            <person name="Zhu Q."/>
            <person name="Bennetzen J.L."/>
            <person name="Dawe R.K."/>
            <person name="Jiang J."/>
            <person name="Jiang N."/>
            <person name="Presting G.G."/>
            <person name="Wessler S.R."/>
            <person name="Aluru S."/>
            <person name="Martienssen R.A."/>
            <person name="Clifton S.W."/>
            <person name="McCombie W.R."/>
            <person name="Wing R.A."/>
            <person name="Wilson R.K."/>
        </authorList>
    </citation>
    <scope>NUCLEOTIDE SEQUENCE [LARGE SCALE GENOMIC DNA]</scope>
    <source>
        <strain evidence="3">cv. B73</strain>
    </source>
</reference>
<evidence type="ECO:0000313" key="3">
    <source>
        <dbReference type="Proteomes" id="UP000007305"/>
    </source>
</evidence>
<dbReference type="InParanoid" id="A0A804P0Y9"/>
<feature type="region of interest" description="Disordered" evidence="1">
    <location>
        <begin position="94"/>
        <end position="120"/>
    </location>
</feature>
<reference evidence="2" key="2">
    <citation type="submission" date="2019-07" db="EMBL/GenBank/DDBJ databases">
        <authorList>
            <person name="Seetharam A."/>
            <person name="Woodhouse M."/>
            <person name="Cannon E."/>
        </authorList>
    </citation>
    <scope>NUCLEOTIDE SEQUENCE [LARGE SCALE GENOMIC DNA]</scope>
    <source>
        <strain evidence="2">cv. B73</strain>
    </source>
</reference>
<dbReference type="Gramene" id="Zm00001eb200800_T001">
    <property type="protein sequence ID" value="Zm00001eb200800_P001"/>
    <property type="gene ID" value="Zm00001eb200800"/>
</dbReference>
<proteinExistence type="predicted"/>
<sequence>MAATSSPPLYSPGRAQKLHGCRALIHGATPLFPCDSYGRELLPLAVFSSAQKLQGRPALPLHGRELLLLPMDGALISPAAMAWTPFFLAQQKLPHGRRPGKLPQWRQAATPLPQPQPSPPPLFQRLKQTPGRHPHLCSTLPVRRPPICAAVPVRSREPPSSLSSVVPAGCSSKCVASRALPARCFVKPSGQHAADAHRGLLFLRSPFVVVVHPR</sequence>
<reference evidence="2" key="3">
    <citation type="submission" date="2021-05" db="UniProtKB">
        <authorList>
            <consortium name="EnsemblPlants"/>
        </authorList>
    </citation>
    <scope>IDENTIFICATION</scope>
    <source>
        <strain evidence="2">cv. B73</strain>
    </source>
</reference>
<organism evidence="2 3">
    <name type="scientific">Zea mays</name>
    <name type="common">Maize</name>
    <dbReference type="NCBI Taxonomy" id="4577"/>
    <lineage>
        <taxon>Eukaryota</taxon>
        <taxon>Viridiplantae</taxon>
        <taxon>Streptophyta</taxon>
        <taxon>Embryophyta</taxon>
        <taxon>Tracheophyta</taxon>
        <taxon>Spermatophyta</taxon>
        <taxon>Magnoliopsida</taxon>
        <taxon>Liliopsida</taxon>
        <taxon>Poales</taxon>
        <taxon>Poaceae</taxon>
        <taxon>PACMAD clade</taxon>
        <taxon>Panicoideae</taxon>
        <taxon>Andropogonodae</taxon>
        <taxon>Andropogoneae</taxon>
        <taxon>Tripsacinae</taxon>
        <taxon>Zea</taxon>
    </lineage>
</organism>
<keyword evidence="3" id="KW-1185">Reference proteome</keyword>
<protein>
    <submittedName>
        <fullName evidence="2">Uncharacterized protein</fullName>
    </submittedName>
</protein>
<dbReference type="EnsemblPlants" id="Zm00001eb200800_T001">
    <property type="protein sequence ID" value="Zm00001eb200800_P001"/>
    <property type="gene ID" value="Zm00001eb200800"/>
</dbReference>
<accession>A0A804P0Y9</accession>